<accession>A0A8H5FY01</accession>
<dbReference type="GO" id="GO:0005743">
    <property type="term" value="C:mitochondrial inner membrane"/>
    <property type="evidence" value="ECO:0007669"/>
    <property type="project" value="UniProtKB-SubCell"/>
</dbReference>
<feature type="transmembrane region" description="Helical" evidence="7">
    <location>
        <begin position="81"/>
        <end position="100"/>
    </location>
</feature>
<dbReference type="Pfam" id="PF02935">
    <property type="entry name" value="COX7C"/>
    <property type="match status" value="1"/>
</dbReference>
<gene>
    <name evidence="8" type="ORF">D9758_008785</name>
</gene>
<evidence type="ECO:0000313" key="8">
    <source>
        <dbReference type="EMBL" id="KAF5353114.1"/>
    </source>
</evidence>
<organism evidence="8 9">
    <name type="scientific">Tetrapyrgos nigripes</name>
    <dbReference type="NCBI Taxonomy" id="182062"/>
    <lineage>
        <taxon>Eukaryota</taxon>
        <taxon>Fungi</taxon>
        <taxon>Dikarya</taxon>
        <taxon>Basidiomycota</taxon>
        <taxon>Agaricomycotina</taxon>
        <taxon>Agaricomycetes</taxon>
        <taxon>Agaricomycetidae</taxon>
        <taxon>Agaricales</taxon>
        <taxon>Marasmiineae</taxon>
        <taxon>Marasmiaceae</taxon>
        <taxon>Tetrapyrgos</taxon>
    </lineage>
</organism>
<keyword evidence="7" id="KW-0812">Transmembrane</keyword>
<dbReference type="InterPro" id="IPR004202">
    <property type="entry name" value="COX7C/Cox8"/>
</dbReference>
<evidence type="ECO:0000313" key="9">
    <source>
        <dbReference type="Proteomes" id="UP000559256"/>
    </source>
</evidence>
<evidence type="ECO:0000256" key="6">
    <source>
        <dbReference type="ARBA" id="ARBA00023136"/>
    </source>
</evidence>
<keyword evidence="7" id="KW-1133">Transmembrane helix</keyword>
<keyword evidence="6 7" id="KW-0472">Membrane</keyword>
<evidence type="ECO:0000256" key="7">
    <source>
        <dbReference type="SAM" id="Phobius"/>
    </source>
</evidence>
<dbReference type="SUPFAM" id="SSF81427">
    <property type="entry name" value="Mitochondrial cytochrome c oxidase subunit VIIc (aka VIIIa)"/>
    <property type="match status" value="1"/>
</dbReference>
<reference evidence="8 9" key="1">
    <citation type="journal article" date="2020" name="ISME J.">
        <title>Uncovering the hidden diversity of litter-decomposition mechanisms in mushroom-forming fungi.</title>
        <authorList>
            <person name="Floudas D."/>
            <person name="Bentzer J."/>
            <person name="Ahren D."/>
            <person name="Johansson T."/>
            <person name="Persson P."/>
            <person name="Tunlid A."/>
        </authorList>
    </citation>
    <scope>NUCLEOTIDE SEQUENCE [LARGE SCALE GENOMIC DNA]</scope>
    <source>
        <strain evidence="8 9">CBS 291.85</strain>
    </source>
</reference>
<comment type="pathway">
    <text evidence="2">Energy metabolism; oxidative phosphorylation.</text>
</comment>
<dbReference type="InterPro" id="IPR036636">
    <property type="entry name" value="COX7C/Cox8_sf"/>
</dbReference>
<evidence type="ECO:0000256" key="1">
    <source>
        <dbReference type="ARBA" id="ARBA00004434"/>
    </source>
</evidence>
<dbReference type="GO" id="GO:0006123">
    <property type="term" value="P:mitochondrial electron transport, cytochrome c to oxygen"/>
    <property type="evidence" value="ECO:0007669"/>
    <property type="project" value="InterPro"/>
</dbReference>
<keyword evidence="5" id="KW-0496">Mitochondrion</keyword>
<evidence type="ECO:0000256" key="3">
    <source>
        <dbReference type="ARBA" id="ARBA00010514"/>
    </source>
</evidence>
<proteinExistence type="inferred from homology"/>
<dbReference type="OrthoDB" id="9974841at2759"/>
<dbReference type="UniPathway" id="UPA00705"/>
<evidence type="ECO:0000256" key="5">
    <source>
        <dbReference type="ARBA" id="ARBA00023128"/>
    </source>
</evidence>
<evidence type="ECO:0000256" key="4">
    <source>
        <dbReference type="ARBA" id="ARBA00022792"/>
    </source>
</evidence>
<keyword evidence="9" id="KW-1185">Reference proteome</keyword>
<keyword evidence="4" id="KW-0999">Mitochondrion inner membrane</keyword>
<name>A0A8H5FY01_9AGAR</name>
<dbReference type="EMBL" id="JAACJM010000064">
    <property type="protein sequence ID" value="KAF5353114.1"/>
    <property type="molecule type" value="Genomic_DNA"/>
</dbReference>
<sequence length="133" mass="14920">MSTSRVSPSLRSYLMSSSSRWGAARGASASARPTTTAGTSRVLTHVRGAHKWGYGADAPPHTNTDHLPFNYLNKRAFTIKFIAYLGVGFALPWVAIWWIWHRPNGFKNPTDKIDWSIRIGRQRDINRPHVSSS</sequence>
<dbReference type="AlphaFoldDB" id="A0A8H5FY01"/>
<evidence type="ECO:0000256" key="2">
    <source>
        <dbReference type="ARBA" id="ARBA00004673"/>
    </source>
</evidence>
<protein>
    <submittedName>
        <fullName evidence="8">Uncharacterized protein</fullName>
    </submittedName>
</protein>
<dbReference type="GO" id="GO:0045277">
    <property type="term" value="C:respiratory chain complex IV"/>
    <property type="evidence" value="ECO:0007669"/>
    <property type="project" value="InterPro"/>
</dbReference>
<dbReference type="Proteomes" id="UP000559256">
    <property type="component" value="Unassembled WGS sequence"/>
</dbReference>
<comment type="caution">
    <text evidence="8">The sequence shown here is derived from an EMBL/GenBank/DDBJ whole genome shotgun (WGS) entry which is preliminary data.</text>
</comment>
<dbReference type="Gene3D" id="4.10.49.10">
    <property type="entry name" value="Cytochrome c oxidase subunit VIIc"/>
    <property type="match status" value="1"/>
</dbReference>
<comment type="similarity">
    <text evidence="3">Belongs to the cytochrome c oxidase VIIc family.</text>
</comment>
<comment type="subcellular location">
    <subcellularLocation>
        <location evidence="1">Mitochondrion inner membrane</location>
        <topology evidence="1">Single-pass membrane protein</topology>
    </subcellularLocation>
</comment>